<sequence>MKKLSFYGMIIILLFSLVNVSEGNSRIEEDPIHQEANALIKAFETSETDLMEINVNSTLQLPNKILTLEEMENIKENLIRGLGLEGERKLTENKEHYDPYFMVGEAIEEKVIYINRYRDEATNQITVSSIDPSGEMAVLKLYSAEVDNKKESHIIVDIVKNKGYKDIGDNIRQQQELLTKYGDRIETTTTLVGTTAGRFTEKGTKAWVESVIKSVKGKKIEEVMDDDYTSTTLYTKEISKVMKYDNKKINVQIATRYSAFEDKTYMWIATPLITNTY</sequence>
<evidence type="ECO:0000313" key="2">
    <source>
        <dbReference type="Proteomes" id="UP001314796"/>
    </source>
</evidence>
<dbReference type="EMBL" id="JAFBEE010000009">
    <property type="protein sequence ID" value="MBM7615134.1"/>
    <property type="molecule type" value="Genomic_DNA"/>
</dbReference>
<name>A0ABS2NQA1_9FIRM</name>
<dbReference type="RefSeq" id="WP_204401983.1">
    <property type="nucleotide sequence ID" value="NZ_JAFBEE010000009.1"/>
</dbReference>
<proteinExistence type="predicted"/>
<dbReference type="Proteomes" id="UP001314796">
    <property type="component" value="Unassembled WGS sequence"/>
</dbReference>
<evidence type="ECO:0000313" key="1">
    <source>
        <dbReference type="EMBL" id="MBM7615134.1"/>
    </source>
</evidence>
<comment type="caution">
    <text evidence="1">The sequence shown here is derived from an EMBL/GenBank/DDBJ whole genome shotgun (WGS) entry which is preliminary data.</text>
</comment>
<reference evidence="1 2" key="1">
    <citation type="submission" date="2021-01" db="EMBL/GenBank/DDBJ databases">
        <title>Genomic Encyclopedia of Type Strains, Phase IV (KMG-IV): sequencing the most valuable type-strain genomes for metagenomic binning, comparative biology and taxonomic classification.</title>
        <authorList>
            <person name="Goeker M."/>
        </authorList>
    </citation>
    <scope>NUCLEOTIDE SEQUENCE [LARGE SCALE GENOMIC DNA]</scope>
    <source>
        <strain evidence="1 2">DSM 25890</strain>
    </source>
</reference>
<dbReference type="SUPFAM" id="SSF143842">
    <property type="entry name" value="YwmB-like"/>
    <property type="match status" value="1"/>
</dbReference>
<gene>
    <name evidence="1" type="ORF">JOC73_001696</name>
</gene>
<dbReference type="Gene3D" id="3.30.360.40">
    <property type="entry name" value="YwmB-like"/>
    <property type="match status" value="1"/>
</dbReference>
<evidence type="ECO:0008006" key="3">
    <source>
        <dbReference type="Google" id="ProtNLM"/>
    </source>
</evidence>
<dbReference type="InterPro" id="IPR014794">
    <property type="entry name" value="DUF1779"/>
</dbReference>
<organism evidence="1 2">
    <name type="scientific">Alkaliphilus hydrothermalis</name>
    <dbReference type="NCBI Taxonomy" id="1482730"/>
    <lineage>
        <taxon>Bacteria</taxon>
        <taxon>Bacillati</taxon>
        <taxon>Bacillota</taxon>
        <taxon>Clostridia</taxon>
        <taxon>Peptostreptococcales</taxon>
        <taxon>Natronincolaceae</taxon>
        <taxon>Alkaliphilus</taxon>
    </lineage>
</organism>
<keyword evidence="2" id="KW-1185">Reference proteome</keyword>
<accession>A0ABS2NQA1</accession>
<dbReference type="Pfam" id="PF08680">
    <property type="entry name" value="DUF1779"/>
    <property type="match status" value="1"/>
</dbReference>
<dbReference type="InterPro" id="IPR036209">
    <property type="entry name" value="YwmB-like_sf"/>
</dbReference>
<protein>
    <recommendedName>
        <fullName evidence="3">TATA-box binding</fullName>
    </recommendedName>
</protein>